<reference evidence="3" key="1">
    <citation type="journal article" date="2014" name="Appl. Environ. Microbiol.">
        <title>Detection and genomic characterization of motility in Lactobacillus curvatus: confirmation of motility in a species outside the Lactobacillus salivarius clade.</title>
        <authorList>
            <person name="Cousin F.J."/>
            <person name="Lynch S.M."/>
            <person name="Harris H.M."/>
            <person name="McCann A."/>
            <person name="Lynch D.B."/>
            <person name="Neville B.A."/>
            <person name="Irisawa T."/>
            <person name="Okada S."/>
            <person name="Endo A."/>
            <person name="O'Toole P.W."/>
        </authorList>
    </citation>
    <scope>NUCLEOTIDE SEQUENCE</scope>
    <source>
        <strain evidence="3">KCTC 13900</strain>
    </source>
</reference>
<feature type="coiled-coil region" evidence="1">
    <location>
        <begin position="13"/>
        <end position="40"/>
    </location>
</feature>
<dbReference type="EMBL" id="KM886858">
    <property type="protein sequence ID" value="AJA33651.1"/>
    <property type="molecule type" value="Genomic_DNA"/>
</dbReference>
<dbReference type="PROSITE" id="PS50994">
    <property type="entry name" value="INTEGRASE"/>
    <property type="match status" value="1"/>
</dbReference>
<dbReference type="InterPro" id="IPR024064">
    <property type="entry name" value="FdhE-like_sf"/>
</dbReference>
<dbReference type="Gene3D" id="3.30.420.10">
    <property type="entry name" value="Ribonuclease H-like superfamily/Ribonuclease H"/>
    <property type="match status" value="1"/>
</dbReference>
<protein>
    <submittedName>
        <fullName evidence="3">Transposase</fullName>
    </submittedName>
</protein>
<sequence>MLIPFITYLFKIIKFLCEHIDQQSQKIHELEEEINAFKKYSKKPQFDKPADLDFQKLTIDKLPKVVKAETVDYRQLLQEKFQLTGKPIKPIVRHGQNQGPAADSVCPHCGAPQIYLYQNNGAQGQLVCKICGERFIAHKKHSKDIELLCPHCERRIYKIKTRKDFDIYRCPHTDCPYYQKRLSKLSKKERKLFKSEPNRFKMRYIYRQFHLKLADLEQDSDIPTRVNLNNIHSSPQVLGLILTYHVNYGMSAEKTAALMYDVHQVKISGQTIRNYARSVAAYVRPFTDHYPYQLSDQFCGDETYIRVSGKWHYIYFFFDATNKIILSHRVSPHRDTKTAIQAIFDVIRRLDPLPADLNLIVDGNPIYKLAQAFFKENGFPFKISQVIGLTNEDEVSRQYRPLKQIIERLNRTFKGNYKMLGGFNSDAGSIAHVALFTTYFNFLRPHSKLKDKHVPVQIPELKTCADMPQKWLKLLELTEKFLTQPQPA</sequence>
<dbReference type="SUPFAM" id="SSF53098">
    <property type="entry name" value="Ribonuclease H-like"/>
    <property type="match status" value="1"/>
</dbReference>
<dbReference type="InterPro" id="IPR036397">
    <property type="entry name" value="RNaseH_sf"/>
</dbReference>
<evidence type="ECO:0000313" key="3">
    <source>
        <dbReference type="EMBL" id="AJA33651.1"/>
    </source>
</evidence>
<dbReference type="InterPro" id="IPR032874">
    <property type="entry name" value="DDE_dom"/>
</dbReference>
<gene>
    <name evidence="3" type="primary">tn2</name>
</gene>
<proteinExistence type="predicted"/>
<organism evidence="3">
    <name type="scientific">Ligilactobacillus acidipiscis</name>
    <dbReference type="NCBI Taxonomy" id="89059"/>
    <lineage>
        <taxon>Bacteria</taxon>
        <taxon>Bacillati</taxon>
        <taxon>Bacillota</taxon>
        <taxon>Bacilli</taxon>
        <taxon>Lactobacillales</taxon>
        <taxon>Lactobacillaceae</taxon>
        <taxon>Ligilactobacillus</taxon>
    </lineage>
</organism>
<dbReference type="InterPro" id="IPR012337">
    <property type="entry name" value="RNaseH-like_sf"/>
</dbReference>
<keyword evidence="1" id="KW-0175">Coiled coil</keyword>
<evidence type="ECO:0000256" key="1">
    <source>
        <dbReference type="SAM" id="Coils"/>
    </source>
</evidence>
<dbReference type="RefSeq" id="WP_333603670.1">
    <property type="nucleotide sequence ID" value="NZ_CP173417.1"/>
</dbReference>
<accession>A0A0A7REM3</accession>
<dbReference type="AlphaFoldDB" id="A0A0A7REM3"/>
<dbReference type="GO" id="GO:0003676">
    <property type="term" value="F:nucleic acid binding"/>
    <property type="evidence" value="ECO:0007669"/>
    <property type="project" value="InterPro"/>
</dbReference>
<evidence type="ECO:0000259" key="2">
    <source>
        <dbReference type="PROSITE" id="PS50994"/>
    </source>
</evidence>
<dbReference type="Pfam" id="PF13610">
    <property type="entry name" value="DDE_Tnp_IS240"/>
    <property type="match status" value="1"/>
</dbReference>
<dbReference type="SUPFAM" id="SSF144020">
    <property type="entry name" value="FdhE-like"/>
    <property type="match status" value="1"/>
</dbReference>
<dbReference type="GO" id="GO:0015074">
    <property type="term" value="P:DNA integration"/>
    <property type="evidence" value="ECO:0007669"/>
    <property type="project" value="InterPro"/>
</dbReference>
<name>A0A0A7REM3_9LACO</name>
<feature type="domain" description="Integrase catalytic" evidence="2">
    <location>
        <begin position="287"/>
        <end position="463"/>
    </location>
</feature>
<dbReference type="InterPro" id="IPR001584">
    <property type="entry name" value="Integrase_cat-core"/>
</dbReference>